<evidence type="ECO:0000256" key="1">
    <source>
        <dbReference type="SAM" id="MobiDB-lite"/>
    </source>
</evidence>
<dbReference type="Pfam" id="PF04954">
    <property type="entry name" value="SIP"/>
    <property type="match status" value="1"/>
</dbReference>
<dbReference type="PANTHER" id="PTHR30157">
    <property type="entry name" value="FERRIC REDUCTASE, NADPH-DEPENDENT"/>
    <property type="match status" value="1"/>
</dbReference>
<sequence>MPGMVVRDAPVVSHVEHPDERRRPRCVEVVDVSDPTPRIRRVRLAGDLADLPVTGPTDHAKLFFPPAPGQEPPEPELSPRGLVAPPAGAPRPYREYTLRRHDPAAGTVDVDLVRHGSGLAGTWAEDPRGTLWLYGPRSSAVVAPRDWYLLGGDETALPALARWVEQLPAVPVHVVVEVADAAEAAYLGDVPPHVTVDARPRDGAAPGTTTLLDEAVAAFTPPPGAGFAWMGAEAGALRPVRRRLRAILPTAAVDLDGYWRRGVEGTGLG</sequence>
<gene>
    <name evidence="3" type="ORF">GCM10023200_20450</name>
</gene>
<dbReference type="CDD" id="cd06193">
    <property type="entry name" value="siderophore_interacting"/>
    <property type="match status" value="1"/>
</dbReference>
<organism evidence="3 4">
    <name type="scientific">Actinomycetospora chlora</name>
    <dbReference type="NCBI Taxonomy" id="663608"/>
    <lineage>
        <taxon>Bacteria</taxon>
        <taxon>Bacillati</taxon>
        <taxon>Actinomycetota</taxon>
        <taxon>Actinomycetes</taxon>
        <taxon>Pseudonocardiales</taxon>
        <taxon>Pseudonocardiaceae</taxon>
        <taxon>Actinomycetospora</taxon>
    </lineage>
</organism>
<keyword evidence="4" id="KW-1185">Reference proteome</keyword>
<dbReference type="PANTHER" id="PTHR30157:SF0">
    <property type="entry name" value="NADPH-DEPENDENT FERRIC-CHELATE REDUCTASE"/>
    <property type="match status" value="1"/>
</dbReference>
<dbReference type="Pfam" id="PF08021">
    <property type="entry name" value="FAD_binding_9"/>
    <property type="match status" value="1"/>
</dbReference>
<feature type="region of interest" description="Disordered" evidence="1">
    <location>
        <begin position="63"/>
        <end position="93"/>
    </location>
</feature>
<dbReference type="Proteomes" id="UP001500928">
    <property type="component" value="Unassembled WGS sequence"/>
</dbReference>
<feature type="domain" description="FAD-binding FR-type" evidence="2">
    <location>
        <begin position="22"/>
        <end position="143"/>
    </location>
</feature>
<reference evidence="4" key="1">
    <citation type="journal article" date="2019" name="Int. J. Syst. Evol. Microbiol.">
        <title>The Global Catalogue of Microorganisms (GCM) 10K type strain sequencing project: providing services to taxonomists for standard genome sequencing and annotation.</title>
        <authorList>
            <consortium name="The Broad Institute Genomics Platform"/>
            <consortium name="The Broad Institute Genome Sequencing Center for Infectious Disease"/>
            <person name="Wu L."/>
            <person name="Ma J."/>
        </authorList>
    </citation>
    <scope>NUCLEOTIDE SEQUENCE [LARGE SCALE GENOMIC DNA]</scope>
    <source>
        <strain evidence="4">JCM 17979</strain>
    </source>
</reference>
<comment type="caution">
    <text evidence="3">The sequence shown here is derived from an EMBL/GenBank/DDBJ whole genome shotgun (WGS) entry which is preliminary data.</text>
</comment>
<evidence type="ECO:0000313" key="3">
    <source>
        <dbReference type="EMBL" id="GAA4786335.1"/>
    </source>
</evidence>
<protein>
    <submittedName>
        <fullName evidence="3">Siderophore-interacting protein</fullName>
    </submittedName>
</protein>
<dbReference type="InterPro" id="IPR007037">
    <property type="entry name" value="SIP_rossman_dom"/>
</dbReference>
<feature type="compositionally biased region" description="Pro residues" evidence="1">
    <location>
        <begin position="65"/>
        <end position="76"/>
    </location>
</feature>
<dbReference type="InterPro" id="IPR013113">
    <property type="entry name" value="SIP_FAD-bd"/>
</dbReference>
<evidence type="ECO:0000259" key="2">
    <source>
        <dbReference type="PROSITE" id="PS51384"/>
    </source>
</evidence>
<feature type="region of interest" description="Disordered" evidence="1">
    <location>
        <begin position="1"/>
        <end position="21"/>
    </location>
</feature>
<proteinExistence type="predicted"/>
<dbReference type="InterPro" id="IPR039261">
    <property type="entry name" value="FNR_nucleotide-bd"/>
</dbReference>
<name>A0ABP9AUB5_9PSEU</name>
<dbReference type="Gene3D" id="3.40.50.80">
    <property type="entry name" value="Nucleotide-binding domain of ferredoxin-NADP reductase (FNR) module"/>
    <property type="match status" value="1"/>
</dbReference>
<accession>A0ABP9AUB5</accession>
<dbReference type="PROSITE" id="PS51384">
    <property type="entry name" value="FAD_FR"/>
    <property type="match status" value="1"/>
</dbReference>
<dbReference type="Gene3D" id="2.40.30.10">
    <property type="entry name" value="Translation factors"/>
    <property type="match status" value="1"/>
</dbReference>
<dbReference type="EMBL" id="BAABHO010000013">
    <property type="protein sequence ID" value="GAA4786335.1"/>
    <property type="molecule type" value="Genomic_DNA"/>
</dbReference>
<evidence type="ECO:0000313" key="4">
    <source>
        <dbReference type="Proteomes" id="UP001500928"/>
    </source>
</evidence>
<dbReference type="InterPro" id="IPR017927">
    <property type="entry name" value="FAD-bd_FR_type"/>
</dbReference>
<dbReference type="InterPro" id="IPR039374">
    <property type="entry name" value="SIP_fam"/>
</dbReference>